<protein>
    <submittedName>
        <fullName evidence="1">Beta-1,3-galactosyl-O-glycosyl-glycoprotein beta-1,6-N-acetylglucosaminyltransferase</fullName>
    </submittedName>
</protein>
<accession>A0AAV4G9A9</accession>
<gene>
    <name evidence="1" type="ORF">ElyMa_004093500</name>
</gene>
<reference evidence="1 2" key="1">
    <citation type="journal article" date="2021" name="Elife">
        <title>Chloroplast acquisition without the gene transfer in kleptoplastic sea slugs, Plakobranchus ocellatus.</title>
        <authorList>
            <person name="Maeda T."/>
            <person name="Takahashi S."/>
            <person name="Yoshida T."/>
            <person name="Shimamura S."/>
            <person name="Takaki Y."/>
            <person name="Nagai Y."/>
            <person name="Toyoda A."/>
            <person name="Suzuki Y."/>
            <person name="Arimoto A."/>
            <person name="Ishii H."/>
            <person name="Satoh N."/>
            <person name="Nishiyama T."/>
            <person name="Hasebe M."/>
            <person name="Maruyama T."/>
            <person name="Minagawa J."/>
            <person name="Obokata J."/>
            <person name="Shigenobu S."/>
        </authorList>
    </citation>
    <scope>NUCLEOTIDE SEQUENCE [LARGE SCALE GENOMIC DNA]</scope>
</reference>
<sequence length="112" mass="12845">MGRTPRLFANKFYLHQDRVVIGCLEEKLFNDTRDEYLGTKVFDTKFYAQQDFVIHQVPGDPPTTFKMGTQLQAMLEFVICACNTLHMGEKWLLNVLVCWGISGADLVATQLR</sequence>
<evidence type="ECO:0000313" key="2">
    <source>
        <dbReference type="Proteomes" id="UP000762676"/>
    </source>
</evidence>
<dbReference type="Proteomes" id="UP000762676">
    <property type="component" value="Unassembled WGS sequence"/>
</dbReference>
<dbReference type="AlphaFoldDB" id="A0AAV4G9A9"/>
<name>A0AAV4G9A9_9GAST</name>
<organism evidence="1 2">
    <name type="scientific">Elysia marginata</name>
    <dbReference type="NCBI Taxonomy" id="1093978"/>
    <lineage>
        <taxon>Eukaryota</taxon>
        <taxon>Metazoa</taxon>
        <taxon>Spiralia</taxon>
        <taxon>Lophotrochozoa</taxon>
        <taxon>Mollusca</taxon>
        <taxon>Gastropoda</taxon>
        <taxon>Heterobranchia</taxon>
        <taxon>Euthyneura</taxon>
        <taxon>Panpulmonata</taxon>
        <taxon>Sacoglossa</taxon>
        <taxon>Placobranchoidea</taxon>
        <taxon>Plakobranchidae</taxon>
        <taxon>Elysia</taxon>
    </lineage>
</organism>
<keyword evidence="2" id="KW-1185">Reference proteome</keyword>
<dbReference type="EMBL" id="BMAT01008325">
    <property type="protein sequence ID" value="GFR82282.1"/>
    <property type="molecule type" value="Genomic_DNA"/>
</dbReference>
<evidence type="ECO:0000313" key="1">
    <source>
        <dbReference type="EMBL" id="GFR82282.1"/>
    </source>
</evidence>
<comment type="caution">
    <text evidence="1">The sequence shown here is derived from an EMBL/GenBank/DDBJ whole genome shotgun (WGS) entry which is preliminary data.</text>
</comment>
<proteinExistence type="predicted"/>